<evidence type="ECO:0000313" key="3">
    <source>
        <dbReference type="Proteomes" id="UP000001542"/>
    </source>
</evidence>
<evidence type="ECO:0000256" key="1">
    <source>
        <dbReference type="SAM" id="MobiDB-lite"/>
    </source>
</evidence>
<protein>
    <submittedName>
        <fullName evidence="2">Uncharacterized protein</fullName>
    </submittedName>
</protein>
<dbReference type="Proteomes" id="UP000001542">
    <property type="component" value="Unassembled WGS sequence"/>
</dbReference>
<dbReference type="KEGG" id="tva:4750041"/>
<dbReference type="AlphaFoldDB" id="A2FS02"/>
<dbReference type="SMR" id="A2FS02"/>
<dbReference type="RefSeq" id="XP_001305260.1">
    <property type="nucleotide sequence ID" value="XM_001305259.1"/>
</dbReference>
<evidence type="ECO:0000313" key="2">
    <source>
        <dbReference type="EMBL" id="EAX92330.1"/>
    </source>
</evidence>
<accession>A2FS02</accession>
<dbReference type="VEuPathDB" id="TrichDB:TVAGG3_0737980"/>
<feature type="compositionally biased region" description="Basic and acidic residues" evidence="1">
    <location>
        <begin position="26"/>
        <end position="39"/>
    </location>
</feature>
<dbReference type="InParanoid" id="A2FS02"/>
<name>A2FS02_TRIV3</name>
<feature type="compositionally biased region" description="Acidic residues" evidence="1">
    <location>
        <begin position="40"/>
        <end position="61"/>
    </location>
</feature>
<reference evidence="2" key="2">
    <citation type="journal article" date="2007" name="Science">
        <title>Draft genome sequence of the sexually transmitted pathogen Trichomonas vaginalis.</title>
        <authorList>
            <person name="Carlton J.M."/>
            <person name="Hirt R.P."/>
            <person name="Silva J.C."/>
            <person name="Delcher A.L."/>
            <person name="Schatz M."/>
            <person name="Zhao Q."/>
            <person name="Wortman J.R."/>
            <person name="Bidwell S.L."/>
            <person name="Alsmark U.C.M."/>
            <person name="Besteiro S."/>
            <person name="Sicheritz-Ponten T."/>
            <person name="Noel C.J."/>
            <person name="Dacks J.B."/>
            <person name="Foster P.G."/>
            <person name="Simillion C."/>
            <person name="Van de Peer Y."/>
            <person name="Miranda-Saavedra D."/>
            <person name="Barton G.J."/>
            <person name="Westrop G.D."/>
            <person name="Mueller S."/>
            <person name="Dessi D."/>
            <person name="Fiori P.L."/>
            <person name="Ren Q."/>
            <person name="Paulsen I."/>
            <person name="Zhang H."/>
            <person name="Bastida-Corcuera F.D."/>
            <person name="Simoes-Barbosa A."/>
            <person name="Brown M.T."/>
            <person name="Hayes R.D."/>
            <person name="Mukherjee M."/>
            <person name="Okumura C.Y."/>
            <person name="Schneider R."/>
            <person name="Smith A.J."/>
            <person name="Vanacova S."/>
            <person name="Villalvazo M."/>
            <person name="Haas B.J."/>
            <person name="Pertea M."/>
            <person name="Feldblyum T.V."/>
            <person name="Utterback T.R."/>
            <person name="Shu C.L."/>
            <person name="Osoegawa K."/>
            <person name="de Jong P.J."/>
            <person name="Hrdy I."/>
            <person name="Horvathova L."/>
            <person name="Zubacova Z."/>
            <person name="Dolezal P."/>
            <person name="Malik S.B."/>
            <person name="Logsdon J.M. Jr."/>
            <person name="Henze K."/>
            <person name="Gupta A."/>
            <person name="Wang C.C."/>
            <person name="Dunne R.L."/>
            <person name="Upcroft J.A."/>
            <person name="Upcroft P."/>
            <person name="White O."/>
            <person name="Salzberg S.L."/>
            <person name="Tang P."/>
            <person name="Chiu C.-H."/>
            <person name="Lee Y.-S."/>
            <person name="Embley T.M."/>
            <person name="Coombs G.H."/>
            <person name="Mottram J.C."/>
            <person name="Tachezy J."/>
            <person name="Fraser-Liggett C.M."/>
            <person name="Johnson P.J."/>
        </authorList>
    </citation>
    <scope>NUCLEOTIDE SEQUENCE [LARGE SCALE GENOMIC DNA]</scope>
    <source>
        <strain evidence="2">G3</strain>
    </source>
</reference>
<reference evidence="2" key="1">
    <citation type="submission" date="2006-10" db="EMBL/GenBank/DDBJ databases">
        <authorList>
            <person name="Amadeo P."/>
            <person name="Zhao Q."/>
            <person name="Wortman J."/>
            <person name="Fraser-Liggett C."/>
            <person name="Carlton J."/>
        </authorList>
    </citation>
    <scope>NUCLEOTIDE SEQUENCE</scope>
    <source>
        <strain evidence="2">G3</strain>
    </source>
</reference>
<organism evidence="2 3">
    <name type="scientific">Trichomonas vaginalis (strain ATCC PRA-98 / G3)</name>
    <dbReference type="NCBI Taxonomy" id="412133"/>
    <lineage>
        <taxon>Eukaryota</taxon>
        <taxon>Metamonada</taxon>
        <taxon>Parabasalia</taxon>
        <taxon>Trichomonadida</taxon>
        <taxon>Trichomonadidae</taxon>
        <taxon>Trichomonas</taxon>
    </lineage>
</organism>
<keyword evidence="3" id="KW-1185">Reference proteome</keyword>
<feature type="region of interest" description="Disordered" evidence="1">
    <location>
        <begin position="26"/>
        <end position="61"/>
    </location>
</feature>
<gene>
    <name evidence="2" type="ORF">TVAG_200660</name>
</gene>
<dbReference type="EMBL" id="DS113973">
    <property type="protein sequence ID" value="EAX92330.1"/>
    <property type="molecule type" value="Genomic_DNA"/>
</dbReference>
<sequence>MDEEIAVISKTEDTMMIYDNLTFTGENDKAADDTFKEDFEEKDESSEDQEQEQGESDNDDSNDIICFLRINLRWLTSYLLDLLFI</sequence>
<proteinExistence type="predicted"/>
<dbReference type="VEuPathDB" id="TrichDB:TVAG_200660"/>